<sequence length="372" mass="39554">MALIQTEGRVEDAISWLFDGGEESKKQVAANLQSGSNLKIDITDELAKITDLELTFKCTKQEVERVVVACEGDLEKTEENMKAQKQESEAMSLQTKPEESADPNSLNKKVVMPVPNPSAQVKGVTAAQTKVGGAAVLATATQQHKRDERDFNYTKSPVNVVAVPQELANKNSQAMRRAQLKSDWARQQQAAAAAAAAAAPMEKRWLGPTSTPSSASSSPLPVPVTQAKMAIHEMKTNNAQIGTVREPVIVMQRPQSTNTRQSHQSSGLGISASPPPTSGGWHSNGLLGLDMKMPSMMIPNGGLGHGLPNPSLNVLANAHQYVPQSHFKTSQISSSSSSSSSLALPRHWGCSPDGAMAGPCLRRRPSIGAPAG</sequence>
<accession>A0A6V7QAP2</accession>
<dbReference type="PANTHER" id="PTHR35294:SF1">
    <property type="entry name" value="OS05G0409000 PROTEIN"/>
    <property type="match status" value="1"/>
</dbReference>
<evidence type="ECO:0008006" key="3">
    <source>
        <dbReference type="Google" id="ProtNLM"/>
    </source>
</evidence>
<feature type="compositionally biased region" description="Polar residues" evidence="1">
    <location>
        <begin position="254"/>
        <end position="268"/>
    </location>
</feature>
<feature type="region of interest" description="Disordered" evidence="1">
    <location>
        <begin position="76"/>
        <end position="107"/>
    </location>
</feature>
<dbReference type="AlphaFoldDB" id="A0A6V7QAP2"/>
<dbReference type="EMBL" id="LR862134">
    <property type="protein sequence ID" value="CAD1839957.1"/>
    <property type="molecule type" value="Genomic_DNA"/>
</dbReference>
<protein>
    <recommendedName>
        <fullName evidence="3">UBA domain-containing protein</fullName>
    </recommendedName>
</protein>
<evidence type="ECO:0000313" key="2">
    <source>
        <dbReference type="EMBL" id="CAD1839957.1"/>
    </source>
</evidence>
<feature type="compositionally biased region" description="Basic and acidic residues" evidence="1">
    <location>
        <begin position="76"/>
        <end position="88"/>
    </location>
</feature>
<evidence type="ECO:0000256" key="1">
    <source>
        <dbReference type="SAM" id="MobiDB-lite"/>
    </source>
</evidence>
<dbReference type="PANTHER" id="PTHR35294">
    <property type="entry name" value="UBIQUITIN-ASSOCIATED/TRANSLATION ELONGATION FACTOR EF1B PROTEIN"/>
    <property type="match status" value="1"/>
</dbReference>
<gene>
    <name evidence="2" type="ORF">CB5_LOCUS23168</name>
</gene>
<feature type="region of interest" description="Disordered" evidence="1">
    <location>
        <begin position="254"/>
        <end position="285"/>
    </location>
</feature>
<organism evidence="2">
    <name type="scientific">Ananas comosus var. bracteatus</name>
    <name type="common">red pineapple</name>
    <dbReference type="NCBI Taxonomy" id="296719"/>
    <lineage>
        <taxon>Eukaryota</taxon>
        <taxon>Viridiplantae</taxon>
        <taxon>Streptophyta</taxon>
        <taxon>Embryophyta</taxon>
        <taxon>Tracheophyta</taxon>
        <taxon>Spermatophyta</taxon>
        <taxon>Magnoliopsida</taxon>
        <taxon>Liliopsida</taxon>
        <taxon>Poales</taxon>
        <taxon>Bromeliaceae</taxon>
        <taxon>Bromelioideae</taxon>
        <taxon>Ananas</taxon>
    </lineage>
</organism>
<proteinExistence type="predicted"/>
<name>A0A6V7QAP2_ANACO</name>
<reference evidence="2" key="1">
    <citation type="submission" date="2020-07" db="EMBL/GenBank/DDBJ databases">
        <authorList>
            <person name="Lin J."/>
        </authorList>
    </citation>
    <scope>NUCLEOTIDE SEQUENCE</scope>
</reference>